<dbReference type="Gene3D" id="3.30.60.230">
    <property type="entry name" value="Lsr2, dimerization domain"/>
    <property type="match status" value="1"/>
</dbReference>
<dbReference type="Pfam" id="PF11774">
    <property type="entry name" value="Lsr2"/>
    <property type="match status" value="1"/>
</dbReference>
<gene>
    <name evidence="5" type="ORF">J2853_003236</name>
</gene>
<organism evidence="5 6">
    <name type="scientific">Streptosporangium lutulentum</name>
    <dbReference type="NCBI Taxonomy" id="1461250"/>
    <lineage>
        <taxon>Bacteria</taxon>
        <taxon>Bacillati</taxon>
        <taxon>Actinomycetota</taxon>
        <taxon>Actinomycetes</taxon>
        <taxon>Streptosporangiales</taxon>
        <taxon>Streptosporangiaceae</taxon>
        <taxon>Streptosporangium</taxon>
    </lineage>
</organism>
<evidence type="ECO:0000313" key="6">
    <source>
        <dbReference type="Proteomes" id="UP001225356"/>
    </source>
</evidence>
<dbReference type="Pfam" id="PF23359">
    <property type="entry name" value="Lsr2_DNA-bd"/>
    <property type="match status" value="1"/>
</dbReference>
<keyword evidence="6" id="KW-1185">Reference proteome</keyword>
<keyword evidence="1" id="KW-0238">DNA-binding</keyword>
<proteinExistence type="predicted"/>
<reference evidence="5 6" key="1">
    <citation type="submission" date="2023-07" db="EMBL/GenBank/DDBJ databases">
        <title>Sequencing the genomes of 1000 actinobacteria strains.</title>
        <authorList>
            <person name="Klenk H.-P."/>
        </authorList>
    </citation>
    <scope>NUCLEOTIDE SEQUENCE [LARGE SCALE GENOMIC DNA]</scope>
    <source>
        <strain evidence="5 6">DSM 46740</strain>
    </source>
</reference>
<feature type="region of interest" description="Disordered" evidence="2">
    <location>
        <begin position="112"/>
        <end position="136"/>
    </location>
</feature>
<evidence type="ECO:0000259" key="3">
    <source>
        <dbReference type="Pfam" id="PF11774"/>
    </source>
</evidence>
<protein>
    <recommendedName>
        <fullName evidence="7">Lsr2 protein</fullName>
    </recommendedName>
</protein>
<evidence type="ECO:0008006" key="7">
    <source>
        <dbReference type="Google" id="ProtNLM"/>
    </source>
</evidence>
<evidence type="ECO:0000256" key="2">
    <source>
        <dbReference type="SAM" id="MobiDB-lite"/>
    </source>
</evidence>
<accession>A0ABT9QCB7</accession>
<sequence length="136" mass="15256">MAQKVILVDDLDNSEGSDVMRREFPLLDRTFAIDLSDGNQQRLCDALAFIERILERSREVKQATRSRKAVDTAPRLRGYTNTDVREWAREQGLEVSPRGKITDEVLDKFVAAHPDALPEEQEAPGAEGTHGTPPEL</sequence>
<dbReference type="Gene3D" id="4.10.320.10">
    <property type="entry name" value="E3-binding domain"/>
    <property type="match status" value="1"/>
</dbReference>
<evidence type="ECO:0000259" key="4">
    <source>
        <dbReference type="Pfam" id="PF23359"/>
    </source>
</evidence>
<comment type="caution">
    <text evidence="5">The sequence shown here is derived from an EMBL/GenBank/DDBJ whole genome shotgun (WGS) entry which is preliminary data.</text>
</comment>
<dbReference type="InterPro" id="IPR036625">
    <property type="entry name" value="E3-bd_dom_sf"/>
</dbReference>
<dbReference type="Proteomes" id="UP001225356">
    <property type="component" value="Unassembled WGS sequence"/>
</dbReference>
<feature type="domain" description="Lsr2 dimerization" evidence="3">
    <location>
        <begin position="1"/>
        <end position="48"/>
    </location>
</feature>
<evidence type="ECO:0000313" key="5">
    <source>
        <dbReference type="EMBL" id="MDP9844025.1"/>
    </source>
</evidence>
<dbReference type="EMBL" id="JAUSQU010000001">
    <property type="protein sequence ID" value="MDP9844025.1"/>
    <property type="molecule type" value="Genomic_DNA"/>
</dbReference>
<evidence type="ECO:0000256" key="1">
    <source>
        <dbReference type="ARBA" id="ARBA00023125"/>
    </source>
</evidence>
<feature type="domain" description="Lsr2 DNA-binding" evidence="4">
    <location>
        <begin position="79"/>
        <end position="112"/>
    </location>
</feature>
<dbReference type="RefSeq" id="WP_307558572.1">
    <property type="nucleotide sequence ID" value="NZ_JAUSQU010000001.1"/>
</dbReference>
<dbReference type="InterPro" id="IPR042261">
    <property type="entry name" value="Lsr2-like_dimerization"/>
</dbReference>
<dbReference type="InterPro" id="IPR024412">
    <property type="entry name" value="Lsr2_dim_dom"/>
</dbReference>
<dbReference type="InterPro" id="IPR055370">
    <property type="entry name" value="Lsr2_DNA-bd"/>
</dbReference>
<name>A0ABT9QCB7_9ACTN</name>